<dbReference type="AlphaFoldDB" id="A0A6A6V606"/>
<name>A0A6A6V606_9PLEO</name>
<accession>A0A6A6V606</accession>
<dbReference type="EMBL" id="MU006579">
    <property type="protein sequence ID" value="KAF2746102.1"/>
    <property type="molecule type" value="Genomic_DNA"/>
</dbReference>
<organism evidence="1 2">
    <name type="scientific">Sporormia fimetaria CBS 119925</name>
    <dbReference type="NCBI Taxonomy" id="1340428"/>
    <lineage>
        <taxon>Eukaryota</taxon>
        <taxon>Fungi</taxon>
        <taxon>Dikarya</taxon>
        <taxon>Ascomycota</taxon>
        <taxon>Pezizomycotina</taxon>
        <taxon>Dothideomycetes</taxon>
        <taxon>Pleosporomycetidae</taxon>
        <taxon>Pleosporales</taxon>
        <taxon>Sporormiaceae</taxon>
        <taxon>Sporormia</taxon>
    </lineage>
</organism>
<proteinExistence type="predicted"/>
<reference evidence="1" key="1">
    <citation type="journal article" date="2020" name="Stud. Mycol.">
        <title>101 Dothideomycetes genomes: a test case for predicting lifestyles and emergence of pathogens.</title>
        <authorList>
            <person name="Haridas S."/>
            <person name="Albert R."/>
            <person name="Binder M."/>
            <person name="Bloem J."/>
            <person name="Labutti K."/>
            <person name="Salamov A."/>
            <person name="Andreopoulos B."/>
            <person name="Baker S."/>
            <person name="Barry K."/>
            <person name="Bills G."/>
            <person name="Bluhm B."/>
            <person name="Cannon C."/>
            <person name="Castanera R."/>
            <person name="Culley D."/>
            <person name="Daum C."/>
            <person name="Ezra D."/>
            <person name="Gonzalez J."/>
            <person name="Henrissat B."/>
            <person name="Kuo A."/>
            <person name="Liang C."/>
            <person name="Lipzen A."/>
            <person name="Lutzoni F."/>
            <person name="Magnuson J."/>
            <person name="Mondo S."/>
            <person name="Nolan M."/>
            <person name="Ohm R."/>
            <person name="Pangilinan J."/>
            <person name="Park H.-J."/>
            <person name="Ramirez L."/>
            <person name="Alfaro M."/>
            <person name="Sun H."/>
            <person name="Tritt A."/>
            <person name="Yoshinaga Y."/>
            <person name="Zwiers L.-H."/>
            <person name="Turgeon B."/>
            <person name="Goodwin S."/>
            <person name="Spatafora J."/>
            <person name="Crous P."/>
            <person name="Grigoriev I."/>
        </authorList>
    </citation>
    <scope>NUCLEOTIDE SEQUENCE</scope>
    <source>
        <strain evidence="1">CBS 119925</strain>
    </source>
</reference>
<dbReference type="Proteomes" id="UP000799440">
    <property type="component" value="Unassembled WGS sequence"/>
</dbReference>
<evidence type="ECO:0000313" key="2">
    <source>
        <dbReference type="Proteomes" id="UP000799440"/>
    </source>
</evidence>
<evidence type="ECO:0000313" key="1">
    <source>
        <dbReference type="EMBL" id="KAF2746102.1"/>
    </source>
</evidence>
<sequence>MAVTSRLCKLCRLSVDKRARPSQQLRVRGSWDRARLHELQQAKSERVWELSSRKIRPAGRCLSRCCKPHRIVAFIECLSLIASRLCLVVGSRDLMLCPASRDQWPISWLRLAGETTKYPTYESRASLIIIYHPTMSKKSQRRPRALTANNIHIASLGPAHCLRDDILQDYSTRNERGKEVAWPSPGVPFVLASTNVRGTTNMNCAHVDNTPARAMVWEGKPTLIDKMLGRVVTYTTCRRVKF</sequence>
<protein>
    <submittedName>
        <fullName evidence="1">Uncharacterized protein</fullName>
    </submittedName>
</protein>
<keyword evidence="2" id="KW-1185">Reference proteome</keyword>
<gene>
    <name evidence="1" type="ORF">M011DRAFT_98116</name>
</gene>